<dbReference type="PANTHER" id="PTHR46896">
    <property type="entry name" value="SENTRIN-SPECIFIC PROTEASE"/>
    <property type="match status" value="1"/>
</dbReference>
<keyword evidence="2" id="KW-0597">Phosphoprotein</keyword>
<evidence type="ECO:0000313" key="8">
    <source>
        <dbReference type="EMBL" id="KAH6689570.1"/>
    </source>
</evidence>
<name>A0A9P9ACI5_9PEZI</name>
<dbReference type="PANTHER" id="PTHR46896:SF3">
    <property type="entry name" value="FI06413P-RELATED"/>
    <property type="match status" value="1"/>
</dbReference>
<dbReference type="AlphaFoldDB" id="A0A9P9ACI5"/>
<comment type="similarity">
    <text evidence="1">Belongs to the peptidase C48 family.</text>
</comment>
<dbReference type="InterPro" id="IPR038765">
    <property type="entry name" value="Papain-like_cys_pep_sf"/>
</dbReference>
<feature type="region of interest" description="Disordered" evidence="6">
    <location>
        <begin position="1"/>
        <end position="148"/>
    </location>
</feature>
<dbReference type="GO" id="GO:0016926">
    <property type="term" value="P:protein desumoylation"/>
    <property type="evidence" value="ECO:0007669"/>
    <property type="project" value="TreeGrafter"/>
</dbReference>
<organism evidence="8 9">
    <name type="scientific">Plectosphaerella plurivora</name>
    <dbReference type="NCBI Taxonomy" id="936078"/>
    <lineage>
        <taxon>Eukaryota</taxon>
        <taxon>Fungi</taxon>
        <taxon>Dikarya</taxon>
        <taxon>Ascomycota</taxon>
        <taxon>Pezizomycotina</taxon>
        <taxon>Sordariomycetes</taxon>
        <taxon>Hypocreomycetidae</taxon>
        <taxon>Glomerellales</taxon>
        <taxon>Plectosphaerellaceae</taxon>
        <taxon>Plectosphaerella</taxon>
    </lineage>
</organism>
<proteinExistence type="inferred from homology"/>
<feature type="compositionally biased region" description="Basic residues" evidence="6">
    <location>
        <begin position="92"/>
        <end position="103"/>
    </location>
</feature>
<evidence type="ECO:0000256" key="5">
    <source>
        <dbReference type="ARBA" id="ARBA00022801"/>
    </source>
</evidence>
<evidence type="ECO:0000259" key="7">
    <source>
        <dbReference type="PROSITE" id="PS50600"/>
    </source>
</evidence>
<dbReference type="Pfam" id="PF02902">
    <property type="entry name" value="Peptidase_C48"/>
    <property type="match status" value="1"/>
</dbReference>
<evidence type="ECO:0000256" key="4">
    <source>
        <dbReference type="ARBA" id="ARBA00022786"/>
    </source>
</evidence>
<feature type="region of interest" description="Disordered" evidence="6">
    <location>
        <begin position="564"/>
        <end position="585"/>
    </location>
</feature>
<evidence type="ECO:0000256" key="6">
    <source>
        <dbReference type="SAM" id="MobiDB-lite"/>
    </source>
</evidence>
<feature type="domain" description="Ubiquitin-like protease family profile" evidence="7">
    <location>
        <begin position="444"/>
        <end position="694"/>
    </location>
</feature>
<keyword evidence="9" id="KW-1185">Reference proteome</keyword>
<dbReference type="SUPFAM" id="SSF54001">
    <property type="entry name" value="Cysteine proteinases"/>
    <property type="match status" value="1"/>
</dbReference>
<evidence type="ECO:0000313" key="9">
    <source>
        <dbReference type="Proteomes" id="UP000770015"/>
    </source>
</evidence>
<feature type="region of interest" description="Disordered" evidence="6">
    <location>
        <begin position="300"/>
        <end position="415"/>
    </location>
</feature>
<dbReference type="OrthoDB" id="442460at2759"/>
<keyword evidence="4" id="KW-0833">Ubl conjugation pathway</keyword>
<dbReference type="PROSITE" id="PS50600">
    <property type="entry name" value="ULP_PROTEASE"/>
    <property type="match status" value="1"/>
</dbReference>
<feature type="compositionally biased region" description="Polar residues" evidence="6">
    <location>
        <begin position="811"/>
        <end position="821"/>
    </location>
</feature>
<feature type="compositionally biased region" description="Low complexity" evidence="6">
    <location>
        <begin position="763"/>
        <end position="782"/>
    </location>
</feature>
<feature type="compositionally biased region" description="Polar residues" evidence="6">
    <location>
        <begin position="131"/>
        <end position="148"/>
    </location>
</feature>
<comment type="caution">
    <text evidence="8">The sequence shown here is derived from an EMBL/GenBank/DDBJ whole genome shotgun (WGS) entry which is preliminary data.</text>
</comment>
<dbReference type="InterPro" id="IPR057501">
    <property type="entry name" value="DeUb_enz_PH"/>
</dbReference>
<accession>A0A9P9ACI5</accession>
<feature type="compositionally biased region" description="Basic and acidic residues" evidence="6">
    <location>
        <begin position="730"/>
        <end position="747"/>
    </location>
</feature>
<dbReference type="Gene3D" id="3.40.395.10">
    <property type="entry name" value="Adenoviral Proteinase, Chain A"/>
    <property type="match status" value="1"/>
</dbReference>
<dbReference type="EMBL" id="JAGSXJ010000007">
    <property type="protein sequence ID" value="KAH6689570.1"/>
    <property type="molecule type" value="Genomic_DNA"/>
</dbReference>
<feature type="region of interest" description="Disordered" evidence="6">
    <location>
        <begin position="600"/>
        <end position="624"/>
    </location>
</feature>
<evidence type="ECO:0000256" key="3">
    <source>
        <dbReference type="ARBA" id="ARBA00022670"/>
    </source>
</evidence>
<feature type="compositionally biased region" description="Pro residues" evidence="6">
    <location>
        <begin position="306"/>
        <end position="323"/>
    </location>
</feature>
<dbReference type="GO" id="GO:0070139">
    <property type="term" value="F:SUMO-specific endopeptidase activity"/>
    <property type="evidence" value="ECO:0007669"/>
    <property type="project" value="TreeGrafter"/>
</dbReference>
<dbReference type="InterPro" id="IPR003653">
    <property type="entry name" value="Peptidase_C48_C"/>
</dbReference>
<dbReference type="GO" id="GO:0005634">
    <property type="term" value="C:nucleus"/>
    <property type="evidence" value="ECO:0007669"/>
    <property type="project" value="TreeGrafter"/>
</dbReference>
<feature type="region of interest" description="Disordered" evidence="6">
    <location>
        <begin position="730"/>
        <end position="899"/>
    </location>
</feature>
<feature type="compositionally biased region" description="Basic and acidic residues" evidence="6">
    <location>
        <begin position="26"/>
        <end position="55"/>
    </location>
</feature>
<keyword evidence="3" id="KW-0645">Protease</keyword>
<sequence>MRKIGKANPALTGGFEPKNSLNDDPLQPKKPGDSRLREFIKPTRGLVQDRKRPSDDSGLDDEAPPRKKPAGSHDYLEEFGTEVAEISDPNTKRTRIPRNPHQHNSHDPFSGGGGKPKPKPKMEAIYDSDGSDGSSHTESGTVVNTSKPADLQKTSFTSTKADPRFKISRASCLNSTYDSNDQEEDKQIYLGVVLLNLRPMTRQGSAVGNYDWLEVRPNTMHKFDYCKDFSPVLIQRSGGINLGAQLRLEFASSDDHRGFIQWVEASIVKLGAAVTITPKEHKTSDRLKCAFENSFAASLGRHETDQPPPPISPQQPIRSPPVVSPAAKEKTKRKLAQNMKADQSTSHATPTATPLDTEPSAVTVTRSSRRRTAASSGKPIESSAPDFISLDEDSPNPVGAKKTRGRLAAPKEPPPARWIDLHPEWVNAWDDKPLIYPSSGRDAAQITKEDIPRLEDNELLNDSLIIFSSRYLLEQQAKEMSSLLGRTYIFNPWFYKKLSLSSKRGIDYEAVKSWTSKVDLFAHDFIIVPVNESFHWYLAIICYPGKLLPQKKEDDDVMMIDGPQDAAIEPQQPAESTISGQAEREDDDDIVIVESDVLPGAPFRPAQAPALKDQKTAKTSVNPRDPRVITFDSLGGAHSPTCTSLREYLVLEAKHRHGVDIKIPNRFGLTAKGIPEQNDFNSCGAYLLGYLQRFFENPDGSVERIVLKQGPGWEIDPRVVRAEMRTAIMDARDKQNDQAKKEQEMKNAKKRQRAAERLANGTSPAPSSPLSELPPSEGLSPAPTRPGGWFKTKTRKENSQELALEPPKSPLKNQLDSNPRSPHQLLQGHTPMSSQTSPPKIPQLHAQEPSKGAPLSLHQAPPPNPSADQPSVTSRMPPLRSRNSFPNPFAKLGPSIAHP</sequence>
<dbReference type="GO" id="GO:0006508">
    <property type="term" value="P:proteolysis"/>
    <property type="evidence" value="ECO:0007669"/>
    <property type="project" value="UniProtKB-KW"/>
</dbReference>
<gene>
    <name evidence="8" type="ORF">F5X68DRAFT_73624</name>
</gene>
<dbReference type="Pfam" id="PF25424">
    <property type="entry name" value="PH_35"/>
    <property type="match status" value="1"/>
</dbReference>
<feature type="compositionally biased region" description="Polar residues" evidence="6">
    <location>
        <begin position="340"/>
        <end position="354"/>
    </location>
</feature>
<dbReference type="Proteomes" id="UP000770015">
    <property type="component" value="Unassembled WGS sequence"/>
</dbReference>
<keyword evidence="5" id="KW-0378">Hydrolase</keyword>
<dbReference type="GO" id="GO:0005737">
    <property type="term" value="C:cytoplasm"/>
    <property type="evidence" value="ECO:0007669"/>
    <property type="project" value="TreeGrafter"/>
</dbReference>
<reference evidence="8" key="1">
    <citation type="journal article" date="2021" name="Nat. Commun.">
        <title>Genetic determinants of endophytism in the Arabidopsis root mycobiome.</title>
        <authorList>
            <person name="Mesny F."/>
            <person name="Miyauchi S."/>
            <person name="Thiergart T."/>
            <person name="Pickel B."/>
            <person name="Atanasova L."/>
            <person name="Karlsson M."/>
            <person name="Huettel B."/>
            <person name="Barry K.W."/>
            <person name="Haridas S."/>
            <person name="Chen C."/>
            <person name="Bauer D."/>
            <person name="Andreopoulos W."/>
            <person name="Pangilinan J."/>
            <person name="LaButti K."/>
            <person name="Riley R."/>
            <person name="Lipzen A."/>
            <person name="Clum A."/>
            <person name="Drula E."/>
            <person name="Henrissat B."/>
            <person name="Kohler A."/>
            <person name="Grigoriev I.V."/>
            <person name="Martin F.M."/>
            <person name="Hacquard S."/>
        </authorList>
    </citation>
    <scope>NUCLEOTIDE SEQUENCE</scope>
    <source>
        <strain evidence="8">MPI-SDFR-AT-0117</strain>
    </source>
</reference>
<dbReference type="InterPro" id="IPR051947">
    <property type="entry name" value="Sentrin-specific_protease"/>
</dbReference>
<evidence type="ECO:0000256" key="1">
    <source>
        <dbReference type="ARBA" id="ARBA00005234"/>
    </source>
</evidence>
<protein>
    <recommendedName>
        <fullName evidence="7">Ubiquitin-like protease family profile domain-containing protein</fullName>
    </recommendedName>
</protein>
<evidence type="ECO:0000256" key="2">
    <source>
        <dbReference type="ARBA" id="ARBA00022553"/>
    </source>
</evidence>